<dbReference type="EMBL" id="JAATJH010000012">
    <property type="protein sequence ID" value="NJC28442.1"/>
    <property type="molecule type" value="Genomic_DNA"/>
</dbReference>
<feature type="signal peptide" evidence="1">
    <location>
        <begin position="1"/>
        <end position="19"/>
    </location>
</feature>
<organism evidence="2 3">
    <name type="scientific">Neolewinella antarctica</name>
    <dbReference type="NCBI Taxonomy" id="442734"/>
    <lineage>
        <taxon>Bacteria</taxon>
        <taxon>Pseudomonadati</taxon>
        <taxon>Bacteroidota</taxon>
        <taxon>Saprospiria</taxon>
        <taxon>Saprospirales</taxon>
        <taxon>Lewinellaceae</taxon>
        <taxon>Neolewinella</taxon>
    </lineage>
</organism>
<protein>
    <recommendedName>
        <fullName evidence="4">DUF2911 domain-containing protein</fullName>
    </recommendedName>
</protein>
<dbReference type="Pfam" id="PF11138">
    <property type="entry name" value="DUF2911"/>
    <property type="match status" value="1"/>
</dbReference>
<dbReference type="InterPro" id="IPR021314">
    <property type="entry name" value="DUF2911"/>
</dbReference>
<dbReference type="InterPro" id="IPR011990">
    <property type="entry name" value="TPR-like_helical_dom_sf"/>
</dbReference>
<dbReference type="Proteomes" id="UP000770785">
    <property type="component" value="Unassembled WGS sequence"/>
</dbReference>
<name>A0ABX0XI86_9BACT</name>
<evidence type="ECO:0000313" key="3">
    <source>
        <dbReference type="Proteomes" id="UP000770785"/>
    </source>
</evidence>
<reference evidence="2 3" key="1">
    <citation type="submission" date="2020-03" db="EMBL/GenBank/DDBJ databases">
        <title>Genomic Encyclopedia of Type Strains, Phase IV (KMG-IV): sequencing the most valuable type-strain genomes for metagenomic binning, comparative biology and taxonomic classification.</title>
        <authorList>
            <person name="Goeker M."/>
        </authorList>
    </citation>
    <scope>NUCLEOTIDE SEQUENCE [LARGE SCALE GENOMIC DNA]</scope>
    <source>
        <strain evidence="2 3">DSM 105096</strain>
    </source>
</reference>
<sequence>MRKQFFTLLLAFTAFGLTAQINTPSPSPMVKMETVVGLTDVHVEYSRPGMKGRTIFAADGLVPYGEIWRTGANQATKITFAEDVMVGGQEVKAGSYAVLTKPAADQWEVMLFPYESGSWNSYVEQTPAATVMAKTMSTGSEVETFTIDVRNYTTDAADLVMMWGNTAAMLPIQTNAKEAVQASIERVMAGPSMNDYFNAATFTAENGDANEALKMIMAANAMAGDNPRYWMLRRQGLIQEQLGMKDEAKKSFEMSLEKAKENDNMDYVRMNEQSLKMM</sequence>
<dbReference type="Gene3D" id="1.25.40.10">
    <property type="entry name" value="Tetratricopeptide repeat domain"/>
    <property type="match status" value="1"/>
</dbReference>
<evidence type="ECO:0000256" key="1">
    <source>
        <dbReference type="SAM" id="SignalP"/>
    </source>
</evidence>
<dbReference type="SUPFAM" id="SSF48452">
    <property type="entry name" value="TPR-like"/>
    <property type="match status" value="1"/>
</dbReference>
<proteinExistence type="predicted"/>
<evidence type="ECO:0000313" key="2">
    <source>
        <dbReference type="EMBL" id="NJC28442.1"/>
    </source>
</evidence>
<feature type="chain" id="PRO_5045775036" description="DUF2911 domain-containing protein" evidence="1">
    <location>
        <begin position="20"/>
        <end position="278"/>
    </location>
</feature>
<keyword evidence="1" id="KW-0732">Signal</keyword>
<accession>A0ABX0XI86</accession>
<gene>
    <name evidence="2" type="ORF">GGR27_003965</name>
</gene>
<keyword evidence="3" id="KW-1185">Reference proteome</keyword>
<evidence type="ECO:0008006" key="4">
    <source>
        <dbReference type="Google" id="ProtNLM"/>
    </source>
</evidence>
<dbReference type="RefSeq" id="WP_168040466.1">
    <property type="nucleotide sequence ID" value="NZ_JAATJH010000012.1"/>
</dbReference>
<comment type="caution">
    <text evidence="2">The sequence shown here is derived from an EMBL/GenBank/DDBJ whole genome shotgun (WGS) entry which is preliminary data.</text>
</comment>